<name>A0A8B3FJT2_9ACTN</name>
<dbReference type="InterPro" id="IPR025349">
    <property type="entry name" value="DUF4253"/>
</dbReference>
<evidence type="ECO:0000313" key="2">
    <source>
        <dbReference type="EMBL" id="RLP10742.1"/>
    </source>
</evidence>
<dbReference type="OrthoDB" id="7839592at2"/>
<feature type="domain" description="DUF4253" evidence="1">
    <location>
        <begin position="183"/>
        <end position="291"/>
    </location>
</feature>
<proteinExistence type="predicted"/>
<dbReference type="EMBL" id="RCIW01000007">
    <property type="protein sequence ID" value="RLP10742.1"/>
    <property type="molecule type" value="Genomic_DNA"/>
</dbReference>
<dbReference type="Pfam" id="PF14062">
    <property type="entry name" value="DUF4253"/>
    <property type="match status" value="1"/>
</dbReference>
<sequence>MAEPGPFMCCGRGNPAPRIGDMPLRSPSPGTVPPEGPLRLCGIDLPAGVHAGPIEDGGIVPLAWMTAEPVEPEPLLGWMRRLAAVFGQTGLWPVALAGHFDDLGNPWRSGELLGPGRNSDFDVEDFLLSPTDPQDLADPEVAAYLETIAPIATVHRLGGPVAAPPAGADELIVPWDGTDPLALGLVPATSPAGVLSGLGWLGPTNYALEGEAIARIAASWQERYHLTLVGIGFDMLKLQFPPQGLTGPELMDLLAEVYRVCPDDYEQSSFRDLESYIDFRDLSPILGLWWD</sequence>
<reference evidence="2 3" key="1">
    <citation type="submission" date="2018-10" db="EMBL/GenBank/DDBJ databases">
        <title>Propionibacterium australiense Genome Sequencing and Assembly.</title>
        <authorList>
            <person name="Bernier A.-M."/>
            <person name="Bernard K."/>
        </authorList>
    </citation>
    <scope>NUCLEOTIDE SEQUENCE [LARGE SCALE GENOMIC DNA]</scope>
    <source>
        <strain evidence="2 3">NML98A078</strain>
    </source>
</reference>
<protein>
    <submittedName>
        <fullName evidence="2">DUF4253 domain-containing protein</fullName>
    </submittedName>
</protein>
<dbReference type="Proteomes" id="UP000279336">
    <property type="component" value="Unassembled WGS sequence"/>
</dbReference>
<evidence type="ECO:0000313" key="3">
    <source>
        <dbReference type="Proteomes" id="UP000279336"/>
    </source>
</evidence>
<accession>A0A8B3FJT2</accession>
<dbReference type="AlphaFoldDB" id="A0A8B3FJT2"/>
<comment type="caution">
    <text evidence="2">The sequence shown here is derived from an EMBL/GenBank/DDBJ whole genome shotgun (WGS) entry which is preliminary data.</text>
</comment>
<organism evidence="2 3">
    <name type="scientific">Propionibacterium australiense</name>
    <dbReference type="NCBI Taxonomy" id="119981"/>
    <lineage>
        <taxon>Bacteria</taxon>
        <taxon>Bacillati</taxon>
        <taxon>Actinomycetota</taxon>
        <taxon>Actinomycetes</taxon>
        <taxon>Propionibacteriales</taxon>
        <taxon>Propionibacteriaceae</taxon>
        <taxon>Propionibacterium</taxon>
    </lineage>
</organism>
<gene>
    <name evidence="2" type="ORF">D7U36_05495</name>
</gene>
<evidence type="ECO:0000259" key="1">
    <source>
        <dbReference type="Pfam" id="PF14062"/>
    </source>
</evidence>